<dbReference type="Gene3D" id="3.40.50.720">
    <property type="entry name" value="NAD(P)-binding Rossmann-like Domain"/>
    <property type="match status" value="1"/>
</dbReference>
<gene>
    <name evidence="4" type="ORF">DFR41_104173</name>
</gene>
<evidence type="ECO:0000259" key="3">
    <source>
        <dbReference type="SMART" id="SM00829"/>
    </source>
</evidence>
<evidence type="ECO:0000256" key="1">
    <source>
        <dbReference type="ARBA" id="ARBA00022857"/>
    </source>
</evidence>
<dbReference type="AlphaFoldDB" id="A0A370FFC9"/>
<dbReference type="PANTHER" id="PTHR48106">
    <property type="entry name" value="QUINONE OXIDOREDUCTASE PIG3-RELATED"/>
    <property type="match status" value="1"/>
</dbReference>
<dbReference type="SUPFAM" id="SSF51735">
    <property type="entry name" value="NAD(P)-binding Rossmann-fold domains"/>
    <property type="match status" value="1"/>
</dbReference>
<dbReference type="GO" id="GO:0016651">
    <property type="term" value="F:oxidoreductase activity, acting on NAD(P)H"/>
    <property type="evidence" value="ECO:0007669"/>
    <property type="project" value="TreeGrafter"/>
</dbReference>
<protein>
    <submittedName>
        <fullName evidence="4">NADPH2:quinone reductase</fullName>
    </submittedName>
</protein>
<name>A0A370FFC9_9BURK</name>
<evidence type="ECO:0000256" key="2">
    <source>
        <dbReference type="ARBA" id="ARBA00023002"/>
    </source>
</evidence>
<proteinExistence type="predicted"/>
<dbReference type="EMBL" id="QQAV01000004">
    <property type="protein sequence ID" value="RDI25117.1"/>
    <property type="molecule type" value="Genomic_DNA"/>
</dbReference>
<dbReference type="SUPFAM" id="SSF50129">
    <property type="entry name" value="GroES-like"/>
    <property type="match status" value="1"/>
</dbReference>
<dbReference type="Proteomes" id="UP000255265">
    <property type="component" value="Unassembled WGS sequence"/>
</dbReference>
<dbReference type="Pfam" id="PF08240">
    <property type="entry name" value="ADH_N"/>
    <property type="match status" value="1"/>
</dbReference>
<dbReference type="InterPro" id="IPR013149">
    <property type="entry name" value="ADH-like_C"/>
</dbReference>
<keyword evidence="2" id="KW-0560">Oxidoreductase</keyword>
<reference evidence="4 5" key="1">
    <citation type="submission" date="2018-07" db="EMBL/GenBank/DDBJ databases">
        <title>Genomic Encyclopedia of Type Strains, Phase IV (KMG-IV): sequencing the most valuable type-strain genomes for metagenomic binning, comparative biology and taxonomic classification.</title>
        <authorList>
            <person name="Goeker M."/>
        </authorList>
    </citation>
    <scope>NUCLEOTIDE SEQUENCE [LARGE SCALE GENOMIC DNA]</scope>
    <source>
        <strain evidence="4 5">DSM 21352</strain>
    </source>
</reference>
<dbReference type="InterPro" id="IPR036291">
    <property type="entry name" value="NAD(P)-bd_dom_sf"/>
</dbReference>
<sequence>MATTMKAIQLRVPGGPEVLEEVDVPVPACGPGQVLVRARAIGAGGPDVLIRKGIYKWMPPMPAIPGNEMAGVIEAVGEGVPADRVGQRVFVSARELPQRGGCYAEYIAVPAEAPFVLPDAISDTEAVSLGNVQLAQAMLLGTQGGVPVRSILVPGAAGGVATALTQLAAHHGMTVIGTASTPAKQAHALAHGVTTLVDGDPEGLAERVMAATGGRGVDLAFDHVGDRLLIACIRALAPMGTAISYNIAAGLPSEDVFLTLRSLLSRSLAVRTFSIHTFDADRRQRRALMETAIGLMRDGAVKASPTTSYPLAQAREVHALLDAGAVQGKLVLVP</sequence>
<accession>A0A370FFC9</accession>
<dbReference type="InterPro" id="IPR013154">
    <property type="entry name" value="ADH-like_N"/>
</dbReference>
<dbReference type="InterPro" id="IPR020843">
    <property type="entry name" value="ER"/>
</dbReference>
<dbReference type="GO" id="GO:0070402">
    <property type="term" value="F:NADPH binding"/>
    <property type="evidence" value="ECO:0007669"/>
    <property type="project" value="TreeGrafter"/>
</dbReference>
<evidence type="ECO:0000313" key="5">
    <source>
        <dbReference type="Proteomes" id="UP000255265"/>
    </source>
</evidence>
<dbReference type="CDD" id="cd08268">
    <property type="entry name" value="MDR2"/>
    <property type="match status" value="1"/>
</dbReference>
<dbReference type="InterPro" id="IPR011032">
    <property type="entry name" value="GroES-like_sf"/>
</dbReference>
<keyword evidence="1" id="KW-0521">NADP</keyword>
<organism evidence="4 5">
    <name type="scientific">Pseudacidovorax intermedius</name>
    <dbReference type="NCBI Taxonomy" id="433924"/>
    <lineage>
        <taxon>Bacteria</taxon>
        <taxon>Pseudomonadati</taxon>
        <taxon>Pseudomonadota</taxon>
        <taxon>Betaproteobacteria</taxon>
        <taxon>Burkholderiales</taxon>
        <taxon>Comamonadaceae</taxon>
        <taxon>Pseudacidovorax</taxon>
    </lineage>
</organism>
<dbReference type="OrthoDB" id="9787435at2"/>
<dbReference type="Gene3D" id="3.90.180.10">
    <property type="entry name" value="Medium-chain alcohol dehydrogenases, catalytic domain"/>
    <property type="match status" value="1"/>
</dbReference>
<keyword evidence="5" id="KW-1185">Reference proteome</keyword>
<evidence type="ECO:0000313" key="4">
    <source>
        <dbReference type="EMBL" id="RDI25117.1"/>
    </source>
</evidence>
<feature type="domain" description="Enoyl reductase (ER)" evidence="3">
    <location>
        <begin position="14"/>
        <end position="332"/>
    </location>
</feature>
<comment type="caution">
    <text evidence="4">The sequence shown here is derived from an EMBL/GenBank/DDBJ whole genome shotgun (WGS) entry which is preliminary data.</text>
</comment>
<dbReference type="Pfam" id="PF00107">
    <property type="entry name" value="ADH_zinc_N"/>
    <property type="match status" value="1"/>
</dbReference>
<dbReference type="SMART" id="SM00829">
    <property type="entry name" value="PKS_ER"/>
    <property type="match status" value="1"/>
</dbReference>